<accession>S9UQ49</accession>
<dbReference type="OrthoDB" id="379794at2759"/>
<keyword evidence="1" id="KW-0132">Cell division</keyword>
<reference evidence="5" key="2">
    <citation type="submission" date="2013-03" db="EMBL/GenBank/DDBJ databases">
        <authorList>
            <person name="Motta M.C.M."/>
            <person name="Martins A.C.A."/>
            <person name="Preta C.M.C.C."/>
            <person name="Silva R."/>
            <person name="de Souza S.S."/>
            <person name="Klein C.C."/>
            <person name="de Almeida L.G.P."/>
            <person name="Cunha O.L."/>
            <person name="Colabardini A.C."/>
            <person name="Lima B.A."/>
            <person name="Machado C.R."/>
            <person name="Soares C.M.A."/>
            <person name="de Menezes C.B.A."/>
            <person name="Bartolomeu D.C."/>
            <person name="Grisard E.C."/>
            <person name="Fantinatti-Garboggini F."/>
            <person name="Rodrigues-Luiz G.F."/>
            <person name="Wagner G."/>
            <person name="Goldman G.H."/>
            <person name="Fietto J.L.R."/>
            <person name="Ciapina L.P."/>
            <person name="Brocchi M."/>
            <person name="Elias M.C."/>
            <person name="Goldman M.H.S."/>
            <person name="Sagot M.-F."/>
            <person name="Pereira M."/>
            <person name="Stoco P.H."/>
            <person name="Teixeira S.M.R."/>
            <person name="de Mendonca-Neto R.P."/>
            <person name="Maciel T.E.F."/>
            <person name="Mendes T.A.O."/>
            <person name="Urmenyi T.P."/>
            <person name="Teixeira M.M.G."/>
            <person name="de Camargo E.F.P."/>
            <person name="de Sousa W."/>
            <person name="Schenkman S."/>
            <person name="de Vasconcelos A.T.R."/>
        </authorList>
    </citation>
    <scope>NUCLEOTIDE SEQUENCE</scope>
</reference>
<dbReference type="SMR" id="S9UQ49"/>
<dbReference type="GO" id="GO:0005829">
    <property type="term" value="C:cytosol"/>
    <property type="evidence" value="ECO:0007669"/>
    <property type="project" value="TreeGrafter"/>
</dbReference>
<dbReference type="SUPFAM" id="SSF48371">
    <property type="entry name" value="ARM repeat"/>
    <property type="match status" value="1"/>
</dbReference>
<dbReference type="AlphaFoldDB" id="S9UQ49"/>
<keyword evidence="2" id="KW-0131">Cell cycle</keyword>
<name>S9UQ49_9TRYP</name>
<reference evidence="5 6" key="1">
    <citation type="journal article" date="2013" name="PLoS ONE">
        <title>Predicting the Proteins of Angomonas deanei, Strigomonas culicis and Their Respective Endosymbionts Reveals New Aspects of the Trypanosomatidae Family.</title>
        <authorList>
            <person name="Motta M.C."/>
            <person name="Martins A.C."/>
            <person name="de Souza S.S."/>
            <person name="Catta-Preta C.M."/>
            <person name="Silva R."/>
            <person name="Klein C.C."/>
            <person name="de Almeida L.G."/>
            <person name="de Lima Cunha O."/>
            <person name="Ciapina L.P."/>
            <person name="Brocchi M."/>
            <person name="Colabardini A.C."/>
            <person name="de Araujo Lima B."/>
            <person name="Machado C.R."/>
            <person name="de Almeida Soares C.M."/>
            <person name="Probst C.M."/>
            <person name="de Menezes C.B."/>
            <person name="Thompson C.E."/>
            <person name="Bartholomeu D.C."/>
            <person name="Gradia D.F."/>
            <person name="Pavoni D.P."/>
            <person name="Grisard E.C."/>
            <person name="Fantinatti-Garboggini F."/>
            <person name="Marchini F.K."/>
            <person name="Rodrigues-Luiz G.F."/>
            <person name="Wagner G."/>
            <person name="Goldman G.H."/>
            <person name="Fietto J.L."/>
            <person name="Elias M.C."/>
            <person name="Goldman M.H."/>
            <person name="Sagot M.F."/>
            <person name="Pereira M."/>
            <person name="Stoco P.H."/>
            <person name="de Mendonca-Neto R.P."/>
            <person name="Teixeira S.M."/>
            <person name="Maciel T.E."/>
            <person name="de Oliveira Mendes T.A."/>
            <person name="Urmenyi T.P."/>
            <person name="de Souza W."/>
            <person name="Schenkman S."/>
            <person name="de Vasconcelos A.T."/>
        </authorList>
    </citation>
    <scope>NUCLEOTIDE SEQUENCE [LARGE SCALE GENOMIC DNA]</scope>
</reference>
<sequence length="289" mass="32319">MNVEVKPVGDANNEILQKISSNVDAILTFCTSEVELRNFALKFQFEQAAEKAAYNTGESADGLLHMKHVLQRMIDLALSVAKSILSRTLESSSKASDKGDEERQQSFFHSSSVEDFAEGTENWLETGAHLSYLSVELLCFSLITHKKLCKSLQNYMLEKNIVEYLSSALSISRDHEIGYFQEGYRTEHMRLIANLSFSNPEVSSSIVRNDVLIRSILSGTKIDEENPGMAEWAEFAIRNLCGSSQEAQEAIRNMTPLGLSKESEKMLSGKVKCDFTESGKVKMSTFTQK</sequence>
<dbReference type="InterPro" id="IPR019156">
    <property type="entry name" value="Ataxin-10_domain"/>
</dbReference>
<organism evidence="5 6">
    <name type="scientific">Strigomonas culicis</name>
    <dbReference type="NCBI Taxonomy" id="28005"/>
    <lineage>
        <taxon>Eukaryota</taxon>
        <taxon>Discoba</taxon>
        <taxon>Euglenozoa</taxon>
        <taxon>Kinetoplastea</taxon>
        <taxon>Metakinetoplastina</taxon>
        <taxon>Trypanosomatida</taxon>
        <taxon>Trypanosomatidae</taxon>
        <taxon>Strigomonadinae</taxon>
        <taxon>Strigomonas</taxon>
    </lineage>
</organism>
<dbReference type="PANTHER" id="PTHR13255">
    <property type="entry name" value="ATAXIN-10"/>
    <property type="match status" value="1"/>
</dbReference>
<evidence type="ECO:0000313" key="5">
    <source>
        <dbReference type="EMBL" id="EPY30919.1"/>
    </source>
</evidence>
<protein>
    <recommendedName>
        <fullName evidence="3">Ataxin-10 domain-containing protein</fullName>
    </recommendedName>
</protein>
<dbReference type="EMBL" id="ATMH01003784">
    <property type="protein sequence ID" value="EPY30919.1"/>
    <property type="molecule type" value="Genomic_DNA"/>
</dbReference>
<comment type="caution">
    <text evidence="5">The sequence shown here is derived from an EMBL/GenBank/DDBJ whole genome shotgun (WGS) entry which is preliminary data.</text>
</comment>
<evidence type="ECO:0000256" key="2">
    <source>
        <dbReference type="ARBA" id="ARBA00023306"/>
    </source>
</evidence>
<feature type="domain" description="Ataxin-10" evidence="3">
    <location>
        <begin position="184"/>
        <end position="283"/>
    </location>
</feature>
<keyword evidence="6" id="KW-1185">Reference proteome</keyword>
<proteinExistence type="predicted"/>
<dbReference type="InterPro" id="IPR016024">
    <property type="entry name" value="ARM-type_fold"/>
</dbReference>
<evidence type="ECO:0000259" key="3">
    <source>
        <dbReference type="Pfam" id="PF09759"/>
    </source>
</evidence>
<dbReference type="Pfam" id="PF09759">
    <property type="entry name" value="Atx10homo_assoc"/>
    <property type="match status" value="1"/>
</dbReference>
<dbReference type="GO" id="GO:0051301">
    <property type="term" value="P:cell division"/>
    <property type="evidence" value="ECO:0007669"/>
    <property type="project" value="UniProtKB-KW"/>
</dbReference>
<gene>
    <name evidence="5" type="ORF">STCU_03784</name>
    <name evidence="4" type="ORF">STCU_08249</name>
</gene>
<evidence type="ECO:0000313" key="4">
    <source>
        <dbReference type="EMBL" id="EPY22316.1"/>
    </source>
</evidence>
<dbReference type="EMBL" id="ATMH01008249">
    <property type="protein sequence ID" value="EPY22316.1"/>
    <property type="molecule type" value="Genomic_DNA"/>
</dbReference>
<evidence type="ECO:0000256" key="1">
    <source>
        <dbReference type="ARBA" id="ARBA00022618"/>
    </source>
</evidence>
<dbReference type="Proteomes" id="UP000015354">
    <property type="component" value="Unassembled WGS sequence"/>
</dbReference>
<dbReference type="InterPro" id="IPR051374">
    <property type="entry name" value="Ataxin-10/CTR86_families"/>
</dbReference>
<dbReference type="PANTHER" id="PTHR13255:SF0">
    <property type="entry name" value="ATAXIN-10"/>
    <property type="match status" value="1"/>
</dbReference>
<evidence type="ECO:0000313" key="6">
    <source>
        <dbReference type="Proteomes" id="UP000015354"/>
    </source>
</evidence>